<dbReference type="NCBIfam" id="TIGR00188">
    <property type="entry name" value="rnpA"/>
    <property type="match status" value="1"/>
</dbReference>
<keyword evidence="3 7" id="KW-0540">Nuclease</keyword>
<dbReference type="GO" id="GO:0030677">
    <property type="term" value="C:ribonuclease P complex"/>
    <property type="evidence" value="ECO:0007669"/>
    <property type="project" value="TreeGrafter"/>
</dbReference>
<proteinExistence type="inferred from homology"/>
<accession>A0A4V2Q828</accession>
<dbReference type="InterPro" id="IPR000100">
    <property type="entry name" value="RNase_P"/>
</dbReference>
<sequence length="118" mass="13388">MYKFSKQSVLRKNKNFQTVYRSGKSYANRLAVLYVLLQPKSTAGRRRAGFVAGKKLGGAVVRNRVKRLMKEVYRHTQDQLLEGVDLVFVGRQGMVTANYQAAHKALLDLFGKARVLNK</sequence>
<name>A0A4V2Q828_9FIRM</name>
<dbReference type="EMBL" id="SLUI01000015">
    <property type="protein sequence ID" value="TCL34435.1"/>
    <property type="molecule type" value="Genomic_DNA"/>
</dbReference>
<keyword evidence="6 7" id="KW-0694">RNA-binding</keyword>
<dbReference type="Proteomes" id="UP000295063">
    <property type="component" value="Unassembled WGS sequence"/>
</dbReference>
<comment type="caution">
    <text evidence="9">The sequence shown here is derived from an EMBL/GenBank/DDBJ whole genome shotgun (WGS) entry which is preliminary data.</text>
</comment>
<dbReference type="GO" id="GO:0000049">
    <property type="term" value="F:tRNA binding"/>
    <property type="evidence" value="ECO:0007669"/>
    <property type="project" value="UniProtKB-UniRule"/>
</dbReference>
<evidence type="ECO:0000256" key="5">
    <source>
        <dbReference type="ARBA" id="ARBA00022801"/>
    </source>
</evidence>
<organism evidence="9 10">
    <name type="scientific">Anaerospora hongkongensis</name>
    <dbReference type="NCBI Taxonomy" id="244830"/>
    <lineage>
        <taxon>Bacteria</taxon>
        <taxon>Bacillati</taxon>
        <taxon>Bacillota</taxon>
        <taxon>Negativicutes</taxon>
        <taxon>Selenomonadales</taxon>
        <taxon>Sporomusaceae</taxon>
        <taxon>Anaerospora</taxon>
    </lineage>
</organism>
<dbReference type="PROSITE" id="PS00648">
    <property type="entry name" value="RIBONUCLEASE_P"/>
    <property type="match status" value="1"/>
</dbReference>
<keyword evidence="2 7" id="KW-0819">tRNA processing</keyword>
<dbReference type="GO" id="GO:0001682">
    <property type="term" value="P:tRNA 5'-leader removal"/>
    <property type="evidence" value="ECO:0007669"/>
    <property type="project" value="UniProtKB-UniRule"/>
</dbReference>
<dbReference type="GO" id="GO:0004526">
    <property type="term" value="F:ribonuclease P activity"/>
    <property type="evidence" value="ECO:0007669"/>
    <property type="project" value="UniProtKB-UniRule"/>
</dbReference>
<evidence type="ECO:0000313" key="10">
    <source>
        <dbReference type="Proteomes" id="UP000295063"/>
    </source>
</evidence>
<dbReference type="OrthoDB" id="9810867at2"/>
<dbReference type="AlphaFoldDB" id="A0A4V2Q828"/>
<comment type="function">
    <text evidence="1 7">RNaseP catalyzes the removal of the 5'-leader sequence from pre-tRNA to produce the mature 5'-terminus. It can also cleave other RNA substrates such as 4.5S RNA. The protein component plays an auxiliary but essential role in vivo by binding to the 5'-leader sequence and broadening the substrate specificity of the ribozyme.</text>
</comment>
<dbReference type="SUPFAM" id="SSF54211">
    <property type="entry name" value="Ribosomal protein S5 domain 2-like"/>
    <property type="match status" value="1"/>
</dbReference>
<dbReference type="Pfam" id="PF00825">
    <property type="entry name" value="Ribonuclease_P"/>
    <property type="match status" value="1"/>
</dbReference>
<dbReference type="Gene3D" id="3.30.230.10">
    <property type="match status" value="1"/>
</dbReference>
<evidence type="ECO:0000256" key="2">
    <source>
        <dbReference type="ARBA" id="ARBA00022694"/>
    </source>
</evidence>
<comment type="subunit">
    <text evidence="7">Consists of a catalytic RNA component (M1 or rnpB) and a protein subunit.</text>
</comment>
<protein>
    <recommendedName>
        <fullName evidence="7 8">Ribonuclease P protein component</fullName>
        <shortName evidence="7">RNase P protein</shortName>
        <shortName evidence="7">RNaseP protein</shortName>
        <ecNumber evidence="7 8">3.1.26.5</ecNumber>
    </recommendedName>
    <alternativeName>
        <fullName evidence="7">Protein C5</fullName>
    </alternativeName>
</protein>
<evidence type="ECO:0000256" key="3">
    <source>
        <dbReference type="ARBA" id="ARBA00022722"/>
    </source>
</evidence>
<keyword evidence="10" id="KW-1185">Reference proteome</keyword>
<dbReference type="PANTHER" id="PTHR33992:SF1">
    <property type="entry name" value="RIBONUCLEASE P PROTEIN COMPONENT"/>
    <property type="match status" value="1"/>
</dbReference>
<dbReference type="InterPro" id="IPR020539">
    <property type="entry name" value="RNase_P_CS"/>
</dbReference>
<reference evidence="9 10" key="1">
    <citation type="submission" date="2019-03" db="EMBL/GenBank/DDBJ databases">
        <title>Genomic Encyclopedia of Type Strains, Phase IV (KMG-IV): sequencing the most valuable type-strain genomes for metagenomic binning, comparative biology and taxonomic classification.</title>
        <authorList>
            <person name="Goeker M."/>
        </authorList>
    </citation>
    <scope>NUCLEOTIDE SEQUENCE [LARGE SCALE GENOMIC DNA]</scope>
    <source>
        <strain evidence="9 10">DSM 15969</strain>
    </source>
</reference>
<evidence type="ECO:0000256" key="4">
    <source>
        <dbReference type="ARBA" id="ARBA00022759"/>
    </source>
</evidence>
<dbReference type="GO" id="GO:0042781">
    <property type="term" value="F:3'-tRNA processing endoribonuclease activity"/>
    <property type="evidence" value="ECO:0007669"/>
    <property type="project" value="TreeGrafter"/>
</dbReference>
<comment type="similarity">
    <text evidence="7">Belongs to the RnpA family.</text>
</comment>
<keyword evidence="5 7" id="KW-0378">Hydrolase</keyword>
<keyword evidence="4 7" id="KW-0255">Endonuclease</keyword>
<evidence type="ECO:0000256" key="8">
    <source>
        <dbReference type="NCBIfam" id="TIGR00188"/>
    </source>
</evidence>
<comment type="catalytic activity">
    <reaction evidence="7">
        <text>Endonucleolytic cleavage of RNA, removing 5'-extranucleotides from tRNA precursor.</text>
        <dbReference type="EC" id="3.1.26.5"/>
    </reaction>
</comment>
<dbReference type="InterPro" id="IPR014721">
    <property type="entry name" value="Ribsml_uS5_D2-typ_fold_subgr"/>
</dbReference>
<evidence type="ECO:0000256" key="1">
    <source>
        <dbReference type="ARBA" id="ARBA00002663"/>
    </source>
</evidence>
<dbReference type="PANTHER" id="PTHR33992">
    <property type="entry name" value="RIBONUCLEASE P PROTEIN COMPONENT"/>
    <property type="match status" value="1"/>
</dbReference>
<gene>
    <name evidence="7" type="primary">rnpA</name>
    <name evidence="9" type="ORF">EV210_11518</name>
</gene>
<evidence type="ECO:0000313" key="9">
    <source>
        <dbReference type="EMBL" id="TCL34435.1"/>
    </source>
</evidence>
<dbReference type="EC" id="3.1.26.5" evidence="7 8"/>
<evidence type="ECO:0000256" key="7">
    <source>
        <dbReference type="HAMAP-Rule" id="MF_00227"/>
    </source>
</evidence>
<dbReference type="InterPro" id="IPR020568">
    <property type="entry name" value="Ribosomal_Su5_D2-typ_SF"/>
</dbReference>
<evidence type="ECO:0000256" key="6">
    <source>
        <dbReference type="ARBA" id="ARBA00022884"/>
    </source>
</evidence>
<dbReference type="RefSeq" id="WP_132082848.1">
    <property type="nucleotide sequence ID" value="NZ_DAIMLW010000018.1"/>
</dbReference>
<dbReference type="HAMAP" id="MF_00227">
    <property type="entry name" value="RNase_P"/>
    <property type="match status" value="1"/>
</dbReference>